<sequence length="125" mass="14309">MSELSDLAEIQSFLAQSLKEQCPPLRVRKEGPGGLEVCGRKETMQGKQKVDGYYFASTAAKPKDIRFYFFPIYTDPELFQLSEGLQKMLKGKSCFHVKKLSEEQQAEIRKIIALGVNRYNEKELI</sequence>
<organism evidence="1 2">
    <name type="scientific">Croceimicrobium hydrocarbonivorans</name>
    <dbReference type="NCBI Taxonomy" id="2761580"/>
    <lineage>
        <taxon>Bacteria</taxon>
        <taxon>Pseudomonadati</taxon>
        <taxon>Bacteroidota</taxon>
        <taxon>Flavobacteriia</taxon>
        <taxon>Flavobacteriales</taxon>
        <taxon>Owenweeksiaceae</taxon>
        <taxon>Croceimicrobium</taxon>
    </lineage>
</organism>
<evidence type="ECO:0000313" key="1">
    <source>
        <dbReference type="EMBL" id="QNR22776.1"/>
    </source>
</evidence>
<gene>
    <name evidence="1" type="ORF">H4K34_10330</name>
</gene>
<proteinExistence type="predicted"/>
<dbReference type="KEGG" id="chyd:H4K34_10330"/>
<evidence type="ECO:0008006" key="3">
    <source>
        <dbReference type="Google" id="ProtNLM"/>
    </source>
</evidence>
<dbReference type="EMBL" id="CP060139">
    <property type="protein sequence ID" value="QNR22776.1"/>
    <property type="molecule type" value="Genomic_DNA"/>
</dbReference>
<evidence type="ECO:0000313" key="2">
    <source>
        <dbReference type="Proteomes" id="UP000516305"/>
    </source>
</evidence>
<accession>A0A7H0VAM8</accession>
<name>A0A7H0VAM8_9FLAO</name>
<dbReference type="RefSeq" id="WP_210757343.1">
    <property type="nucleotide sequence ID" value="NZ_CP060139.1"/>
</dbReference>
<dbReference type="AlphaFoldDB" id="A0A7H0VAM8"/>
<keyword evidence="2" id="KW-1185">Reference proteome</keyword>
<protein>
    <recommendedName>
        <fullName evidence="3">YdhG-like domain-containing protein</fullName>
    </recommendedName>
</protein>
<dbReference type="Proteomes" id="UP000516305">
    <property type="component" value="Chromosome"/>
</dbReference>
<reference evidence="1 2" key="1">
    <citation type="submission" date="2020-08" db="EMBL/GenBank/DDBJ databases">
        <title>Croceimicrobium hydrocarbonivorans gen. nov., sp. nov., a novel marine bacterium isolated from a bacterial consortium that degrades polyethylene terephthalate.</title>
        <authorList>
            <person name="Liu R."/>
        </authorList>
    </citation>
    <scope>NUCLEOTIDE SEQUENCE [LARGE SCALE GENOMIC DNA]</scope>
    <source>
        <strain evidence="1 2">A20-9</strain>
    </source>
</reference>